<dbReference type="STRING" id="631362.Thi970DRAFT_01361"/>
<dbReference type="Pfam" id="PF02754">
    <property type="entry name" value="CCG"/>
    <property type="match status" value="2"/>
</dbReference>
<reference evidence="4 5" key="2">
    <citation type="submission" date="2011-11" db="EMBL/GenBank/DDBJ databases">
        <authorList>
            <consortium name="US DOE Joint Genome Institute"/>
            <person name="Lucas S."/>
            <person name="Han J."/>
            <person name="Lapidus A."/>
            <person name="Cheng J.-F."/>
            <person name="Goodwin L."/>
            <person name="Pitluck S."/>
            <person name="Peters L."/>
            <person name="Ovchinnikova G."/>
            <person name="Zhang X."/>
            <person name="Detter J.C."/>
            <person name="Han C."/>
            <person name="Tapia R."/>
            <person name="Land M."/>
            <person name="Hauser L."/>
            <person name="Kyrpides N."/>
            <person name="Ivanova N."/>
            <person name="Pagani I."/>
            <person name="Vogl K."/>
            <person name="Liu Z."/>
            <person name="Overmann J."/>
            <person name="Frigaard N.-U."/>
            <person name="Bryant D."/>
            <person name="Woyke T."/>
        </authorList>
    </citation>
    <scope>NUCLEOTIDE SEQUENCE [LARGE SCALE GENOMIC DNA]</scope>
    <source>
        <strain evidence="4 5">970</strain>
    </source>
</reference>
<dbReference type="InterPro" id="IPR016164">
    <property type="entry name" value="FAD-linked_Oxase-like_C"/>
</dbReference>
<dbReference type="RefSeq" id="WP_009147758.1">
    <property type="nucleotide sequence ID" value="NZ_CP121471.1"/>
</dbReference>
<dbReference type="eggNOG" id="COG0247">
    <property type="taxonomic scope" value="Bacteria"/>
</dbReference>
<dbReference type="SUPFAM" id="SSF46548">
    <property type="entry name" value="alpha-helical ferredoxin"/>
    <property type="match status" value="1"/>
</dbReference>
<dbReference type="HOGENOM" id="CLU_262983_0_0_6"/>
<gene>
    <name evidence="4" type="ORF">Thi970DRAFT_01361</name>
</gene>
<evidence type="ECO:0000259" key="3">
    <source>
        <dbReference type="PROSITE" id="PS51387"/>
    </source>
</evidence>
<organism evidence="4 5">
    <name type="scientific">Thiorhodovibrio frisius</name>
    <dbReference type="NCBI Taxonomy" id="631362"/>
    <lineage>
        <taxon>Bacteria</taxon>
        <taxon>Pseudomonadati</taxon>
        <taxon>Pseudomonadota</taxon>
        <taxon>Gammaproteobacteria</taxon>
        <taxon>Chromatiales</taxon>
        <taxon>Chromatiaceae</taxon>
        <taxon>Thiorhodovibrio</taxon>
    </lineage>
</organism>
<dbReference type="PROSITE" id="PS51387">
    <property type="entry name" value="FAD_PCMH"/>
    <property type="match status" value="1"/>
</dbReference>
<dbReference type="Gene3D" id="3.30.465.10">
    <property type="match status" value="1"/>
</dbReference>
<evidence type="ECO:0000256" key="1">
    <source>
        <dbReference type="ARBA" id="ARBA00022630"/>
    </source>
</evidence>
<dbReference type="eggNOG" id="COG0277">
    <property type="taxonomic scope" value="Bacteria"/>
</dbReference>
<dbReference type="Gene3D" id="3.30.70.2740">
    <property type="match status" value="1"/>
</dbReference>
<dbReference type="Proteomes" id="UP000002964">
    <property type="component" value="Unassembled WGS sequence"/>
</dbReference>
<dbReference type="InterPro" id="IPR009051">
    <property type="entry name" value="Helical_ferredxn"/>
</dbReference>
<proteinExistence type="predicted"/>
<dbReference type="InterPro" id="IPR022153">
    <property type="entry name" value="DUF3683"/>
</dbReference>
<dbReference type="SUPFAM" id="SSF55103">
    <property type="entry name" value="FAD-linked oxidases, C-terminal domain"/>
    <property type="match status" value="1"/>
</dbReference>
<reference evidence="5" key="1">
    <citation type="submission" date="2011-06" db="EMBL/GenBank/DDBJ databases">
        <authorList>
            <consortium name="US DOE Joint Genome Institute (JGI-PGF)"/>
            <person name="Lucas S."/>
            <person name="Han J."/>
            <person name="Lapidus A."/>
            <person name="Cheng J.-F."/>
            <person name="Goodwin L."/>
            <person name="Pitluck S."/>
            <person name="Peters L."/>
            <person name="Land M.L."/>
            <person name="Hauser L."/>
            <person name="Vogl K."/>
            <person name="Liu Z."/>
            <person name="Overmann J."/>
            <person name="Frigaard N.-U."/>
            <person name="Bryant D.A."/>
            <person name="Woyke T.J."/>
        </authorList>
    </citation>
    <scope>NUCLEOTIDE SEQUENCE [LARGE SCALE GENOMIC DNA]</scope>
    <source>
        <strain evidence="5">970</strain>
    </source>
</reference>
<keyword evidence="2" id="KW-0274">FAD</keyword>
<evidence type="ECO:0000313" key="5">
    <source>
        <dbReference type="Proteomes" id="UP000002964"/>
    </source>
</evidence>
<dbReference type="InterPro" id="IPR017896">
    <property type="entry name" value="4Fe4S_Fe-S-bd"/>
</dbReference>
<dbReference type="Pfam" id="PF02913">
    <property type="entry name" value="FAD-oxidase_C"/>
    <property type="match status" value="2"/>
</dbReference>
<dbReference type="SUPFAM" id="SSF56176">
    <property type="entry name" value="FAD-binding/transporter-associated domain-like"/>
    <property type="match status" value="1"/>
</dbReference>
<evidence type="ECO:0000256" key="2">
    <source>
        <dbReference type="ARBA" id="ARBA00022827"/>
    </source>
</evidence>
<dbReference type="Pfam" id="PF11880">
    <property type="entry name" value="DUF3400"/>
    <property type="match status" value="1"/>
</dbReference>
<dbReference type="InterPro" id="IPR036318">
    <property type="entry name" value="FAD-bd_PCMH-like_sf"/>
</dbReference>
<dbReference type="Pfam" id="PF12447">
    <property type="entry name" value="DUF3683"/>
    <property type="match status" value="1"/>
</dbReference>
<dbReference type="InterPro" id="IPR016166">
    <property type="entry name" value="FAD-bd_PCMH"/>
</dbReference>
<dbReference type="InterPro" id="IPR004113">
    <property type="entry name" value="FAD-bd_oxidored_4_C"/>
</dbReference>
<dbReference type="GO" id="GO:0051536">
    <property type="term" value="F:iron-sulfur cluster binding"/>
    <property type="evidence" value="ECO:0007669"/>
    <property type="project" value="InterPro"/>
</dbReference>
<dbReference type="InterPro" id="IPR006094">
    <property type="entry name" value="Oxid_FAD_bind_N"/>
</dbReference>
<dbReference type="EMBL" id="JH603169">
    <property type="protein sequence ID" value="EIC21172.1"/>
    <property type="molecule type" value="Genomic_DNA"/>
</dbReference>
<name>H8YZZ9_9GAMM</name>
<accession>H8YZZ9</accession>
<dbReference type="PANTHER" id="PTHR42934:SF2">
    <property type="entry name" value="GLYCOLATE OXIDASE SUBUNIT GLCD"/>
    <property type="match status" value="1"/>
</dbReference>
<dbReference type="Gene3D" id="1.10.1060.10">
    <property type="entry name" value="Alpha-helical ferredoxin"/>
    <property type="match status" value="1"/>
</dbReference>
<dbReference type="GO" id="GO:0016491">
    <property type="term" value="F:oxidoreductase activity"/>
    <property type="evidence" value="ECO:0007669"/>
    <property type="project" value="UniProtKB-ARBA"/>
</dbReference>
<dbReference type="GO" id="GO:0071949">
    <property type="term" value="F:FAD binding"/>
    <property type="evidence" value="ECO:0007669"/>
    <property type="project" value="InterPro"/>
</dbReference>
<dbReference type="Pfam" id="PF01565">
    <property type="entry name" value="FAD_binding_4"/>
    <property type="match status" value="1"/>
</dbReference>
<feature type="domain" description="FAD-binding PCMH-type" evidence="3">
    <location>
        <begin position="174"/>
        <end position="408"/>
    </location>
</feature>
<dbReference type="PANTHER" id="PTHR42934">
    <property type="entry name" value="GLYCOLATE OXIDASE SUBUNIT GLCD"/>
    <property type="match status" value="1"/>
</dbReference>
<sequence>MTQPASTVAPMAPTAPAWRIREIPYNYTSFSDREIVIRFLGESSWRLIEELRGSRRTGRSAQMLFEVLGDMWVVSRNPYLQEDLLDSPRRLRQLIEGLEQRLDLFEQRLNQNQKAAALLDAGREAVRRFAEGFQQDLALRGRIEKRLAEVTRRDNIQFGGLARVSHATDATDWRVELPFVVISPDAEAEVAPIVAACIDCGLSLIAHGGNTGYTGSGVPLSARTAVIDTEKLDTLSQVETMVLTGVAEPVPTVLCGAGVVTRRVAERAEAQGLAFAVDPTSQDASCIGGNVAMNAGGKKAVIWGTALDNLASWRMVTPEAQWLEVERLDHNLGKLQDAERVRFRIQRFATDGQTPIGEPELIDVPGGSFRKAGLGKDVTDKALSNLPGVQKEGCDGIITSARFILHRMPAHTLTLCLEFFGADLERAVPAIVEIKDMIDGLPEVQIAGLEHLDERYIRAVNYSTKAARRELPKMVLLADLVSDDDAALGAAAAAVRESVTARDGESFIATSPEARRRFWLDRARTAAISRHTNAFKINEDVVIPLGRLADYSRAIERINIEQSIGNKDRILAAVLEYLSGPMPQAAPLDHEDSAEGQAIVAAKCEAAREAVSQARTRWQQILAALDEPAADHLELLREKERGLIRADDDRGDTLLAMLLRRDLRQSYRKEVANRLNELFAGQELQPVREHLAGIHRKIRDARLFVALHMHAGDGNVHTNIPVHSADYEMLHEADRIVDRIMTLASDLGGVISGEHGIGLTKVRYLEPERLAAFAAYKERVDPQGRFNPGKLLAGSGLELAYTPSLRLVEREAIILEETELGALNDDVKHCLRCGKCKPKCMTHVPRANLSYSPRNKILGTGLIIEAFLYEEQTRRGLSQRHFAEMNDIADHCTICHHCQPPCPVNIDFGDLTMRLRRMLVERGKKRSNPGAWAAMQFLNAHDPRLVRLLRRVLGRGGFAGLNLAHRFAARLGLTKGPTMAPGATTGRPQPVDQVRQLVSRPIRVELPKQGYREVLQLEDKTRIPILCDPQGAHGEDEQAVFYFPGCGSERLFSDIGLATLAMLYHQGERVILPPGYLCCGYPQRGAGLEQRGQRITMENRVLFHRVAHTLNYLDIHTVLVSCGTCMDQLTRYQFERIFPGCRLLDIHEYLMEQKVALTPTDGTQYLYHDPCHTPMKAYQPISVASKLMGQPVALSERCCGEAGTLGTARPDIANQVRLRKAEELAAGLKTLTGETRATDGQAKLLTSCPACQQGLAKFTDQTGLDTDYVVVELARRQLGEGWQQGFIKDLASRGIERVLL</sequence>
<dbReference type="Pfam" id="PF13183">
    <property type="entry name" value="Fer4_8"/>
    <property type="match status" value="1"/>
</dbReference>
<dbReference type="InterPro" id="IPR021817">
    <property type="entry name" value="DUF3400"/>
</dbReference>
<protein>
    <submittedName>
        <fullName evidence="4">FAD/FMN-dependent dehydrogenase</fullName>
    </submittedName>
</protein>
<dbReference type="InterPro" id="IPR051914">
    <property type="entry name" value="FAD-linked_OxidoTrans_Type4"/>
</dbReference>
<evidence type="ECO:0000313" key="4">
    <source>
        <dbReference type="EMBL" id="EIC21172.1"/>
    </source>
</evidence>
<dbReference type="InterPro" id="IPR016169">
    <property type="entry name" value="FAD-bd_PCMH_sub2"/>
</dbReference>
<keyword evidence="1" id="KW-0285">Flavoprotein</keyword>
<keyword evidence="5" id="KW-1185">Reference proteome</keyword>
<dbReference type="InterPro" id="IPR004017">
    <property type="entry name" value="Cys_rich_dom"/>
</dbReference>